<dbReference type="SUPFAM" id="SSF53448">
    <property type="entry name" value="Nucleotide-diphospho-sugar transferases"/>
    <property type="match status" value="1"/>
</dbReference>
<name>A0A172RXH6_9ACTN</name>
<accession>A0A172RXH6</accession>
<dbReference type="AlphaFoldDB" id="A0A172RXH6"/>
<dbReference type="PANTHER" id="PTHR22916:SF3">
    <property type="entry name" value="UDP-GLCNAC:BETAGAL BETA-1,3-N-ACETYLGLUCOSAMINYLTRANSFERASE-LIKE PROTEIN 1"/>
    <property type="match status" value="1"/>
</dbReference>
<evidence type="ECO:0000313" key="3">
    <source>
        <dbReference type="Proteomes" id="UP000182975"/>
    </source>
</evidence>
<dbReference type="PANTHER" id="PTHR22916">
    <property type="entry name" value="GLYCOSYLTRANSFERASE"/>
    <property type="match status" value="1"/>
</dbReference>
<dbReference type="RefSeq" id="WP_066661448.1">
    <property type="nucleotide sequence ID" value="NZ_CP011402.1"/>
</dbReference>
<reference evidence="3" key="1">
    <citation type="submission" date="2016-10" db="EMBL/GenBank/DDBJ databases">
        <authorList>
            <person name="Varghese N."/>
        </authorList>
    </citation>
    <scope>NUCLEOTIDE SEQUENCE [LARGE SCALE GENOMIC DNA]</scope>
    <source>
        <strain evidence="3">DSM 21843</strain>
    </source>
</reference>
<dbReference type="EMBL" id="FOEC01000012">
    <property type="protein sequence ID" value="SEO94286.1"/>
    <property type="molecule type" value="Genomic_DNA"/>
</dbReference>
<dbReference type="KEGG" id="ddt:AAY81_03575"/>
<dbReference type="InterPro" id="IPR001173">
    <property type="entry name" value="Glyco_trans_2-like"/>
</dbReference>
<dbReference type="OrthoDB" id="1666828at2"/>
<organism evidence="2 3">
    <name type="scientific">Denitrobacterium detoxificans</name>
    <dbReference type="NCBI Taxonomy" id="79604"/>
    <lineage>
        <taxon>Bacteria</taxon>
        <taxon>Bacillati</taxon>
        <taxon>Actinomycetota</taxon>
        <taxon>Coriobacteriia</taxon>
        <taxon>Eggerthellales</taxon>
        <taxon>Eggerthellaceae</taxon>
        <taxon>Denitrobacterium</taxon>
    </lineage>
</organism>
<protein>
    <submittedName>
        <fullName evidence="2">Glycosyl transferase family 2</fullName>
    </submittedName>
</protein>
<keyword evidence="3" id="KW-1185">Reference proteome</keyword>
<sequence length="344" mass="38732">MGYEAPRVSVIVPCYNVQAYIGECLSSLMGQSFADFEVVCVDDGCTDDTMRVAREVVQGDDRFVFVSRANGGLSAARNTGIDAARGEYLLFLDSDDYYVPTALERLMARVSEAGVDEDGVPLEYVDFTAESFYESSALRKSNEEEYGTRSNIEGVMTGQALFARYQGMRQYICSACFHMLHRGLFERSGIRFREGIIHEDELFSPMIIAFARRAAFLNEPLYMRRMREGSIMTVERGLRNVSSFFALTQELHAWAHEHASEFEPAYADALAQRIYELRSIMAADVRSIPEGDIAAFARGLSAADRMDFQMYAVQPAAWDAEVRNSHSYRLGHALLAPVRLLKRK</sequence>
<dbReference type="InterPro" id="IPR029044">
    <property type="entry name" value="Nucleotide-diphossugar_trans"/>
</dbReference>
<keyword evidence="2" id="KW-0808">Transferase</keyword>
<dbReference type="STRING" id="79604.AAY81_03575"/>
<feature type="domain" description="Glycosyltransferase 2-like" evidence="1">
    <location>
        <begin position="9"/>
        <end position="116"/>
    </location>
</feature>
<dbReference type="Pfam" id="PF00535">
    <property type="entry name" value="Glycos_transf_2"/>
    <property type="match status" value="1"/>
</dbReference>
<proteinExistence type="predicted"/>
<dbReference type="Proteomes" id="UP000182975">
    <property type="component" value="Unassembled WGS sequence"/>
</dbReference>
<gene>
    <name evidence="2" type="ORF">SAMN02910314_01699</name>
</gene>
<dbReference type="Gene3D" id="3.90.550.10">
    <property type="entry name" value="Spore Coat Polysaccharide Biosynthesis Protein SpsA, Chain A"/>
    <property type="match status" value="1"/>
</dbReference>
<dbReference type="GO" id="GO:0016758">
    <property type="term" value="F:hexosyltransferase activity"/>
    <property type="evidence" value="ECO:0007669"/>
    <property type="project" value="UniProtKB-ARBA"/>
</dbReference>
<evidence type="ECO:0000313" key="2">
    <source>
        <dbReference type="EMBL" id="SEO94286.1"/>
    </source>
</evidence>
<evidence type="ECO:0000259" key="1">
    <source>
        <dbReference type="Pfam" id="PF00535"/>
    </source>
</evidence>
<dbReference type="CDD" id="cd00761">
    <property type="entry name" value="Glyco_tranf_GTA_type"/>
    <property type="match status" value="1"/>
</dbReference>